<sequence>MKKKAAEKISTAFASPASLLDATLKRLIQPGLSFCRPDKTRQASHQA</sequence>
<organism evidence="1 2">
    <name type="scientific">Escherichia coli 1-250-04_S3_C1</name>
    <dbReference type="NCBI Taxonomy" id="1444135"/>
    <lineage>
        <taxon>Bacteria</taxon>
        <taxon>Pseudomonadati</taxon>
        <taxon>Pseudomonadota</taxon>
        <taxon>Gammaproteobacteria</taxon>
        <taxon>Enterobacterales</taxon>
        <taxon>Enterobacteriaceae</taxon>
        <taxon>Escherichia</taxon>
    </lineage>
</organism>
<gene>
    <name evidence="1" type="ORF">AC00_0729</name>
</gene>
<name>A0AAN4SZI9_ECOLX</name>
<dbReference type="Proteomes" id="UP000024043">
    <property type="component" value="Unassembled WGS sequence"/>
</dbReference>
<proteinExistence type="predicted"/>
<evidence type="ECO:0000313" key="1">
    <source>
        <dbReference type="EMBL" id="EZJ89291.1"/>
    </source>
</evidence>
<dbReference type="EMBL" id="JJLU01000025">
    <property type="protein sequence ID" value="EZJ89291.1"/>
    <property type="molecule type" value="Genomic_DNA"/>
</dbReference>
<accession>A0AAN4SZI9</accession>
<protein>
    <submittedName>
        <fullName evidence="1">Uncharacterized protein</fullName>
    </submittedName>
</protein>
<comment type="caution">
    <text evidence="1">The sequence shown here is derived from an EMBL/GenBank/DDBJ whole genome shotgun (WGS) entry which is preliminary data.</text>
</comment>
<evidence type="ECO:0000313" key="2">
    <source>
        <dbReference type="Proteomes" id="UP000024043"/>
    </source>
</evidence>
<reference evidence="1 2" key="1">
    <citation type="submission" date="2014-03" db="EMBL/GenBank/DDBJ databases">
        <title>Genetic Variability of E. coli after antibiotic treatment.</title>
        <authorList>
            <person name="Silbergeld E."/>
            <person name="Coles C."/>
            <person name="Seidman J.C."/>
            <person name="You Y."/>
            <person name="George J."/>
            <person name="Nadendla S."/>
            <person name="Huot H."/>
            <person name="Daugherty S.C."/>
            <person name="Nagaraj S."/>
            <person name="Ott S."/>
            <person name="Klega K."/>
            <person name="Rasko D."/>
        </authorList>
    </citation>
    <scope>NUCLEOTIDE SEQUENCE [LARGE SCALE GENOMIC DNA]</scope>
    <source>
        <strain evidence="1 2">1-250-04_S3_C1</strain>
    </source>
</reference>
<dbReference type="AlphaFoldDB" id="A0AAN4SZI9"/>